<evidence type="ECO:0000259" key="2">
    <source>
        <dbReference type="Pfam" id="PF04200"/>
    </source>
</evidence>
<dbReference type="KEGG" id="mane:DP065_02350"/>
<keyword evidence="4" id="KW-1185">Reference proteome</keyword>
<gene>
    <name evidence="3" type="ORF">DP065_02350</name>
</gene>
<evidence type="ECO:0000256" key="1">
    <source>
        <dbReference type="SAM" id="SignalP"/>
    </source>
</evidence>
<feature type="signal peptide" evidence="1">
    <location>
        <begin position="1"/>
        <end position="25"/>
    </location>
</feature>
<feature type="domain" description="Lipoprotein-associated type-17" evidence="2">
    <location>
        <begin position="232"/>
        <end position="310"/>
    </location>
</feature>
<name>A0A2Z4NDC3_9BACT</name>
<dbReference type="Pfam" id="PF04200">
    <property type="entry name" value="Lipoprotein_17"/>
    <property type="match status" value="3"/>
</dbReference>
<evidence type="ECO:0000313" key="4">
    <source>
        <dbReference type="Proteomes" id="UP000250218"/>
    </source>
</evidence>
<dbReference type="Proteomes" id="UP000250218">
    <property type="component" value="Chromosome"/>
</dbReference>
<protein>
    <recommendedName>
        <fullName evidence="2">Lipoprotein-associated type-17 domain-containing protein</fullName>
    </recommendedName>
</protein>
<proteinExistence type="predicted"/>
<keyword evidence="1" id="KW-0732">Signal</keyword>
<feature type="domain" description="Lipoprotein-associated type-17" evidence="2">
    <location>
        <begin position="33"/>
        <end position="124"/>
    </location>
</feature>
<reference evidence="4" key="1">
    <citation type="submission" date="2018-06" db="EMBL/GenBank/DDBJ databases">
        <title>Complete genome sequences of Mycoplasma anatis, M. anseris and M. cloacale type strains.</title>
        <authorList>
            <person name="Grozner D."/>
            <person name="Forro B."/>
            <person name="Sulyok K.M."/>
            <person name="Marton S."/>
            <person name="Kreizinger Z."/>
            <person name="Banyai K."/>
            <person name="Gyuranecz M."/>
        </authorList>
    </citation>
    <scope>NUCLEOTIDE SEQUENCE [LARGE SCALE GENOMIC DNA]</scope>
    <source>
        <strain evidence="4">ATCC 49234</strain>
    </source>
</reference>
<sequence length="322" mass="35447">MMKFNKKLFLSILPIGAIVATPLIASKCSESSEIDKAFNGFNISFNKKEQLLPSEAEKLGASQFLFFDKNDENKPFNWSATLTYMVSFPENAVNDEEGTLKCVVEIISSELTKKKEFVVSGFKTTLQVATEKEINAELAKFDKATYKDANTILPSKATELKTNVSLAKAETKYNLPEGFNLTIETTENGVNDEEGTLEVLIKINKLNWTLSKTLTIEGFDSLKAQKEKLTQTIESVTLDYPDKAAVLPSSVKDLKTLTVNGYTANEKVEVKYAVSEANDETGVLRVLMTLTNKENNATAEKTIEISGFKTQATTANPSGETA</sequence>
<evidence type="ECO:0000313" key="3">
    <source>
        <dbReference type="EMBL" id="AWX69583.1"/>
    </source>
</evidence>
<feature type="domain" description="Lipoprotein-associated type-17" evidence="2">
    <location>
        <begin position="143"/>
        <end position="220"/>
    </location>
</feature>
<dbReference type="AlphaFoldDB" id="A0A2Z4NDC3"/>
<feature type="chain" id="PRO_5016324954" description="Lipoprotein-associated type-17 domain-containing protein" evidence="1">
    <location>
        <begin position="26"/>
        <end position="322"/>
    </location>
</feature>
<organism evidence="3 4">
    <name type="scientific">[Mycoplasma] anseris</name>
    <dbReference type="NCBI Taxonomy" id="92400"/>
    <lineage>
        <taxon>Bacteria</taxon>
        <taxon>Bacillati</taxon>
        <taxon>Mycoplasmatota</taxon>
        <taxon>Mycoplasmoidales</taxon>
        <taxon>Metamycoplasmataceae</taxon>
        <taxon>Metamycoplasma</taxon>
    </lineage>
</organism>
<dbReference type="InterPro" id="IPR007326">
    <property type="entry name" value="Lipoprotein-assoc_dom"/>
</dbReference>
<dbReference type="EMBL" id="CP030140">
    <property type="protein sequence ID" value="AWX69583.1"/>
    <property type="molecule type" value="Genomic_DNA"/>
</dbReference>
<accession>A0A2Z4NDC3</accession>